<dbReference type="Pfam" id="PF00795">
    <property type="entry name" value="CN_hydrolase"/>
    <property type="match status" value="1"/>
</dbReference>
<dbReference type="PANTHER" id="PTHR23088">
    <property type="entry name" value="NITRILASE-RELATED"/>
    <property type="match status" value="1"/>
</dbReference>
<reference evidence="3 4" key="1">
    <citation type="submission" date="2020-04" db="EMBL/GenBank/DDBJ databases">
        <title>Paeniglutamicibacter sp. ANT13_2, a novel actinomycete isolated from sediment in Antarctica.</title>
        <authorList>
            <person name="Sakdapetsiri C."/>
            <person name="Pinyakong O."/>
        </authorList>
    </citation>
    <scope>NUCLEOTIDE SEQUENCE [LARGE SCALE GENOMIC DNA]</scope>
    <source>
        <strain evidence="3 4">ANT13_2</strain>
    </source>
</reference>
<sequence>MLLAVMQAQAQVLDSAANLTAIEEAAQSAATAGAELLVTPELFVVGYAPRKLRAELDPASLPALHDSVGKIAARHGIAIVYSLPAITGNRWEITSTFVDENGNQCGTYVKVHLFGDAEKEVFSPGTQPATIIDYRGLKLGMIICFDLEFPETVRAAAVRGVQVLLVPTALGRGYDSVSNTLVPARAIESQLFIAYANHTGVEDGFALGGGSVIADPFGNVLARGSTNAELLFAQIDPQTLTAARAEIPYLSDRRPDLYRVWGI</sequence>
<comment type="caution">
    <text evidence="3">The sequence shown here is derived from an EMBL/GenBank/DDBJ whole genome shotgun (WGS) entry which is preliminary data.</text>
</comment>
<keyword evidence="4" id="KW-1185">Reference proteome</keyword>
<dbReference type="PANTHER" id="PTHR23088:SF27">
    <property type="entry name" value="DEAMINATED GLUTATHIONE AMIDASE"/>
    <property type="match status" value="1"/>
</dbReference>
<dbReference type="CDD" id="cd07576">
    <property type="entry name" value="R-amidase_like"/>
    <property type="match status" value="1"/>
</dbReference>
<evidence type="ECO:0000313" key="4">
    <source>
        <dbReference type="Proteomes" id="UP000746595"/>
    </source>
</evidence>
<comment type="similarity">
    <text evidence="1">Belongs to the carbon-nitrogen hydrolase superfamily. NIT1/NIT2 family.</text>
</comment>
<evidence type="ECO:0000313" key="3">
    <source>
        <dbReference type="EMBL" id="NKG19436.1"/>
    </source>
</evidence>
<dbReference type="EMBL" id="JAAWVT010000001">
    <property type="protein sequence ID" value="NKG19436.1"/>
    <property type="molecule type" value="Genomic_DNA"/>
</dbReference>
<name>A0ABX1G1E2_9MICC</name>
<proteinExistence type="inferred from homology"/>
<dbReference type="SUPFAM" id="SSF56317">
    <property type="entry name" value="Carbon-nitrogen hydrolase"/>
    <property type="match status" value="1"/>
</dbReference>
<dbReference type="InterPro" id="IPR036526">
    <property type="entry name" value="C-N_Hydrolase_sf"/>
</dbReference>
<dbReference type="Gene3D" id="3.60.110.10">
    <property type="entry name" value="Carbon-nitrogen hydrolase"/>
    <property type="match status" value="1"/>
</dbReference>
<dbReference type="InterPro" id="IPR044083">
    <property type="entry name" value="RamA-like"/>
</dbReference>
<protein>
    <submittedName>
        <fullName evidence="3">Carbon-nitrogen hydrolase family protein</fullName>
    </submittedName>
</protein>
<dbReference type="Proteomes" id="UP000746595">
    <property type="component" value="Unassembled WGS sequence"/>
</dbReference>
<accession>A0ABX1G1E2</accession>
<keyword evidence="3" id="KW-0378">Hydrolase</keyword>
<dbReference type="PROSITE" id="PS50263">
    <property type="entry name" value="CN_HYDROLASE"/>
    <property type="match status" value="1"/>
</dbReference>
<dbReference type="InterPro" id="IPR003010">
    <property type="entry name" value="C-N_Hydrolase"/>
</dbReference>
<dbReference type="GO" id="GO:0016787">
    <property type="term" value="F:hydrolase activity"/>
    <property type="evidence" value="ECO:0007669"/>
    <property type="project" value="UniProtKB-KW"/>
</dbReference>
<feature type="domain" description="CN hydrolase" evidence="2">
    <location>
        <begin position="1"/>
        <end position="237"/>
    </location>
</feature>
<evidence type="ECO:0000256" key="1">
    <source>
        <dbReference type="ARBA" id="ARBA00010613"/>
    </source>
</evidence>
<organism evidence="3 4">
    <name type="scientific">Paeniglutamicibacter terrestris</name>
    <dbReference type="NCBI Taxonomy" id="2723403"/>
    <lineage>
        <taxon>Bacteria</taxon>
        <taxon>Bacillati</taxon>
        <taxon>Actinomycetota</taxon>
        <taxon>Actinomycetes</taxon>
        <taxon>Micrococcales</taxon>
        <taxon>Micrococcaceae</taxon>
        <taxon>Paeniglutamicibacter</taxon>
    </lineage>
</organism>
<gene>
    <name evidence="3" type="ORF">HED64_01780</name>
</gene>
<evidence type="ECO:0000259" key="2">
    <source>
        <dbReference type="PROSITE" id="PS50263"/>
    </source>
</evidence>